<name>A0A095Z6Z0_9BURK</name>
<dbReference type="AlphaFoldDB" id="A0A095Z6Z0"/>
<dbReference type="Gene3D" id="3.60.21.10">
    <property type="match status" value="1"/>
</dbReference>
<dbReference type="RefSeq" id="WP_036559789.1">
    <property type="nucleotide sequence ID" value="NZ_JRNI01000030.1"/>
</dbReference>
<dbReference type="Proteomes" id="UP000029629">
    <property type="component" value="Unassembled WGS sequence"/>
</dbReference>
<reference evidence="2 3" key="1">
    <citation type="submission" date="2014-07" db="EMBL/GenBank/DDBJ databases">
        <authorList>
            <person name="McCorrison J."/>
            <person name="Sanka R."/>
            <person name="Torralba M."/>
            <person name="Gillis M."/>
            <person name="Haft D.H."/>
            <person name="Methe B."/>
            <person name="Sutton G."/>
            <person name="Nelson K.E."/>
        </authorList>
    </citation>
    <scope>NUCLEOTIDE SEQUENCE [LARGE SCALE GENOMIC DNA]</scope>
    <source>
        <strain evidence="2 3">DNF00040</strain>
    </source>
</reference>
<organism evidence="2 3">
    <name type="scientific">Oligella urethralis DNF00040</name>
    <dbReference type="NCBI Taxonomy" id="1401065"/>
    <lineage>
        <taxon>Bacteria</taxon>
        <taxon>Pseudomonadati</taxon>
        <taxon>Pseudomonadota</taxon>
        <taxon>Betaproteobacteria</taxon>
        <taxon>Burkholderiales</taxon>
        <taxon>Alcaligenaceae</taxon>
        <taxon>Oligella</taxon>
    </lineage>
</organism>
<dbReference type="InterPro" id="IPR029052">
    <property type="entry name" value="Metallo-depent_PP-like"/>
</dbReference>
<dbReference type="GO" id="GO:0016787">
    <property type="term" value="F:hydrolase activity"/>
    <property type="evidence" value="ECO:0007669"/>
    <property type="project" value="InterPro"/>
</dbReference>
<comment type="caution">
    <text evidence="2">The sequence shown here is derived from an EMBL/GenBank/DDBJ whole genome shotgun (WGS) entry which is preliminary data.</text>
</comment>
<accession>A0A095Z6Z0</accession>
<dbReference type="InterPro" id="IPR004843">
    <property type="entry name" value="Calcineurin-like_PHP"/>
</dbReference>
<dbReference type="OrthoDB" id="7831721at2"/>
<sequence>MKHQVLFFGDLHGGFDHCLPIVEQYRPQAIVLLGDLELAAPMQEVFREVRQLTQVWWIPGNHDTDEEQYFDHLYHSEMADFNLDGRVVELAGIRVAGLGGVFRGKIWHPAAECWNYFSPEDYVRDCHPRQLWRGGVSLRNRSSIFPETFMALRAQKADILVTHEAPSCNRFGFAVIDRLARQMGACAVFHGHHHDNYDYSPHFERLGFEVYSVGLRGVTALDGSVIRPGEEDGVNESRVARIG</sequence>
<dbReference type="SUPFAM" id="SSF56300">
    <property type="entry name" value="Metallo-dependent phosphatases"/>
    <property type="match status" value="1"/>
</dbReference>
<dbReference type="eggNOG" id="COG2129">
    <property type="taxonomic scope" value="Bacteria"/>
</dbReference>
<feature type="domain" description="Calcineurin-like phosphoesterase" evidence="1">
    <location>
        <begin position="5"/>
        <end position="195"/>
    </location>
</feature>
<keyword evidence="3" id="KW-1185">Reference proteome</keyword>
<evidence type="ECO:0000313" key="3">
    <source>
        <dbReference type="Proteomes" id="UP000029629"/>
    </source>
</evidence>
<dbReference type="Pfam" id="PF00149">
    <property type="entry name" value="Metallophos"/>
    <property type="match status" value="1"/>
</dbReference>
<evidence type="ECO:0000313" key="2">
    <source>
        <dbReference type="EMBL" id="KGF30111.1"/>
    </source>
</evidence>
<dbReference type="EMBL" id="JRNI01000030">
    <property type="protein sequence ID" value="KGF30111.1"/>
    <property type="molecule type" value="Genomic_DNA"/>
</dbReference>
<proteinExistence type="predicted"/>
<protein>
    <submittedName>
        <fullName evidence="2">Metallophosphoesterase</fullName>
    </submittedName>
</protein>
<gene>
    <name evidence="2" type="ORF">HMPREF2130_07935</name>
</gene>
<evidence type="ECO:0000259" key="1">
    <source>
        <dbReference type="Pfam" id="PF00149"/>
    </source>
</evidence>